<accession>A0A3P3DFM3</accession>
<dbReference type="Pfam" id="PF02515">
    <property type="entry name" value="CoA_transf_3"/>
    <property type="match status" value="1"/>
</dbReference>
<name>A0A3P3DFM3_9RHOB</name>
<dbReference type="InterPro" id="IPR044855">
    <property type="entry name" value="CoA-Trfase_III_dom3_sf"/>
</dbReference>
<protein>
    <submittedName>
        <fullName evidence="2">CoA transferase</fullName>
    </submittedName>
</protein>
<comment type="caution">
    <text evidence="2">The sequence shown here is derived from an EMBL/GenBank/DDBJ whole genome shotgun (WGS) entry which is preliminary data.</text>
</comment>
<dbReference type="Proteomes" id="UP000282125">
    <property type="component" value="Unassembled WGS sequence"/>
</dbReference>
<dbReference type="Gene3D" id="3.30.1540.10">
    <property type="entry name" value="formyl-coa transferase, domain 3"/>
    <property type="match status" value="1"/>
</dbReference>
<evidence type="ECO:0000313" key="3">
    <source>
        <dbReference type="Proteomes" id="UP000282125"/>
    </source>
</evidence>
<dbReference type="InterPro" id="IPR003673">
    <property type="entry name" value="CoA-Trfase_fam_III"/>
</dbReference>
<keyword evidence="3" id="KW-1185">Reference proteome</keyword>
<reference evidence="2 3" key="1">
    <citation type="submission" date="2018-11" db="EMBL/GenBank/DDBJ databases">
        <title>Gemmobacter sp. nov., YIM 102744-1 draft genome.</title>
        <authorList>
            <person name="Li G."/>
            <person name="Jiang Y."/>
        </authorList>
    </citation>
    <scope>NUCLEOTIDE SEQUENCE [LARGE SCALE GENOMIC DNA]</scope>
    <source>
        <strain evidence="2 3">YIM 102744-1</strain>
    </source>
</reference>
<dbReference type="EMBL" id="RRAZ01000025">
    <property type="protein sequence ID" value="RRH72332.1"/>
    <property type="molecule type" value="Genomic_DNA"/>
</dbReference>
<evidence type="ECO:0000256" key="1">
    <source>
        <dbReference type="ARBA" id="ARBA00022679"/>
    </source>
</evidence>
<dbReference type="AlphaFoldDB" id="A0A3P3DFM3"/>
<dbReference type="Gene3D" id="3.40.50.10540">
    <property type="entry name" value="Crotonobetainyl-coa:carnitine coa-transferase, domain 1"/>
    <property type="match status" value="1"/>
</dbReference>
<organism evidence="2 3">
    <name type="scientific">Falsigemmobacter faecalis</name>
    <dbReference type="NCBI Taxonomy" id="2488730"/>
    <lineage>
        <taxon>Bacteria</taxon>
        <taxon>Pseudomonadati</taxon>
        <taxon>Pseudomonadota</taxon>
        <taxon>Alphaproteobacteria</taxon>
        <taxon>Rhodobacterales</taxon>
        <taxon>Paracoccaceae</taxon>
        <taxon>Falsigemmobacter</taxon>
    </lineage>
</organism>
<keyword evidence="1 2" id="KW-0808">Transferase</keyword>
<dbReference type="RefSeq" id="WP_124965978.1">
    <property type="nucleotide sequence ID" value="NZ_RRAZ01000025.1"/>
</dbReference>
<dbReference type="InterPro" id="IPR023606">
    <property type="entry name" value="CoA-Trfase_III_dom_1_sf"/>
</dbReference>
<dbReference type="OrthoDB" id="7208981at2"/>
<dbReference type="InterPro" id="IPR050483">
    <property type="entry name" value="CoA-transferase_III_domain"/>
</dbReference>
<proteinExistence type="predicted"/>
<sequence length="397" mass="42711">MSALFQGVRILDFTRFFAGPFGTHQFALQGADVIKIEPPEGEDQRRFQSTPEWVARNMAPAFASVNVNKRSLTLDLRRPEARVILERLVAEADVVWENFRPGVMERLGFGFDALKKINPRLIYCAVSGFGQDGPERGTAAFDGKIQAMTGLMTMTGNPEDGPMRTGIPICDLIGGMSGAFAVAAALYRRSVTGEGEFLDVSMVESTLNVLTQQVSEVTMAGIVAQQYGNLSVTRKVTADRFACGGGWLMLAILLEKQFIRLMETIGRADALADPRFADWQSRSDHAAALRAIIEGAMTAGTPEGWAAKLTAADVPCSVILSIDETLQHPQLQARGFLQTVPSDYGPMTFAGPGFRTANGPGVITRAPVAAGTDNEQILTEAGFSPDEISAFRSAGAL</sequence>
<gene>
    <name evidence="2" type="ORF">EG244_15255</name>
</gene>
<dbReference type="SUPFAM" id="SSF89796">
    <property type="entry name" value="CoA-transferase family III (CaiB/BaiF)"/>
    <property type="match status" value="1"/>
</dbReference>
<dbReference type="PANTHER" id="PTHR48207">
    <property type="entry name" value="SUCCINATE--HYDROXYMETHYLGLUTARATE COA-TRANSFERASE"/>
    <property type="match status" value="1"/>
</dbReference>
<dbReference type="PANTHER" id="PTHR48207:SF3">
    <property type="entry name" value="SUCCINATE--HYDROXYMETHYLGLUTARATE COA-TRANSFERASE"/>
    <property type="match status" value="1"/>
</dbReference>
<dbReference type="GO" id="GO:0008410">
    <property type="term" value="F:CoA-transferase activity"/>
    <property type="evidence" value="ECO:0007669"/>
    <property type="project" value="TreeGrafter"/>
</dbReference>
<evidence type="ECO:0000313" key="2">
    <source>
        <dbReference type="EMBL" id="RRH72332.1"/>
    </source>
</evidence>